<dbReference type="EMBL" id="UYJE01009488">
    <property type="protein sequence ID" value="VDI73963.1"/>
    <property type="molecule type" value="Genomic_DNA"/>
</dbReference>
<organism evidence="1 2">
    <name type="scientific">Mytilus galloprovincialis</name>
    <name type="common">Mediterranean mussel</name>
    <dbReference type="NCBI Taxonomy" id="29158"/>
    <lineage>
        <taxon>Eukaryota</taxon>
        <taxon>Metazoa</taxon>
        <taxon>Spiralia</taxon>
        <taxon>Lophotrochozoa</taxon>
        <taxon>Mollusca</taxon>
        <taxon>Bivalvia</taxon>
        <taxon>Autobranchia</taxon>
        <taxon>Pteriomorphia</taxon>
        <taxon>Mytilida</taxon>
        <taxon>Mytiloidea</taxon>
        <taxon>Mytilidae</taxon>
        <taxon>Mytilinae</taxon>
        <taxon>Mytilus</taxon>
    </lineage>
</organism>
<protein>
    <submittedName>
        <fullName evidence="1">Uncharacterized protein</fullName>
    </submittedName>
</protein>
<dbReference type="OrthoDB" id="6171685at2759"/>
<name>A0A8B6H6E2_MYTGA</name>
<evidence type="ECO:0000313" key="2">
    <source>
        <dbReference type="Proteomes" id="UP000596742"/>
    </source>
</evidence>
<comment type="caution">
    <text evidence="1">The sequence shown here is derived from an EMBL/GenBank/DDBJ whole genome shotgun (WGS) entry which is preliminary data.</text>
</comment>
<keyword evidence="2" id="KW-1185">Reference proteome</keyword>
<proteinExistence type="predicted"/>
<evidence type="ECO:0000313" key="1">
    <source>
        <dbReference type="EMBL" id="VDI73963.1"/>
    </source>
</evidence>
<accession>A0A8B6H6E2</accession>
<dbReference type="AlphaFoldDB" id="A0A8B6H6E2"/>
<dbReference type="Proteomes" id="UP000596742">
    <property type="component" value="Unassembled WGS sequence"/>
</dbReference>
<reference evidence="1" key="1">
    <citation type="submission" date="2018-11" db="EMBL/GenBank/DDBJ databases">
        <authorList>
            <person name="Alioto T."/>
            <person name="Alioto T."/>
        </authorList>
    </citation>
    <scope>NUCLEOTIDE SEQUENCE</scope>
</reference>
<gene>
    <name evidence="1" type="ORF">MGAL_10B042594</name>
</gene>
<sequence>MQVEILKQFFGKKIFFGGYASTRSFADGYVRARVWRACSLPRPQFISEEITMSSGDSKSITNGHNTTWVIVRVHIEQGWVFEAQGSVFYETSSFPFGGVVFAFSDSQIRLWVPKRGTGSSSANGVPFNAINGWGESGDFGYSKTVRVRAFAWDFKSFEQNPIVLEQTSHIPEGFISHPHEYHFHDNILLLFSVKAERGNNQGYQFYPAGSSMTDGTTDRDNKKFGSFVYGFTDDTIYFWTPVGYASGCVLLLDGLWGSQNQQHCLSENDVTLMITFNVFTIIEPACGVFPCAGASDRGPECICTGSGAKQQFCDNVEEEKMH</sequence>